<dbReference type="InterPro" id="IPR011990">
    <property type="entry name" value="TPR-like_helical_dom_sf"/>
</dbReference>
<comment type="caution">
    <text evidence="2">The sequence shown here is derived from an EMBL/GenBank/DDBJ whole genome shotgun (WGS) entry which is preliminary data.</text>
</comment>
<dbReference type="EMBL" id="JBHLXP010000001">
    <property type="protein sequence ID" value="MFC0048189.1"/>
    <property type="molecule type" value="Genomic_DNA"/>
</dbReference>
<evidence type="ECO:0000313" key="3">
    <source>
        <dbReference type="Proteomes" id="UP001589813"/>
    </source>
</evidence>
<reference evidence="2 3" key="1">
    <citation type="submission" date="2024-09" db="EMBL/GenBank/DDBJ databases">
        <authorList>
            <person name="Sun Q."/>
            <person name="Mori K."/>
        </authorList>
    </citation>
    <scope>NUCLEOTIDE SEQUENCE [LARGE SCALE GENOMIC DNA]</scope>
    <source>
        <strain evidence="2 3">KCTC 23315</strain>
    </source>
</reference>
<dbReference type="PANTHER" id="PTHR23082">
    <property type="entry name" value="TRANSCRIPTION INITIATION FACTOR IIIC TFIIIC , POLYPEPTIDE 3-RELATED"/>
    <property type="match status" value="1"/>
</dbReference>
<gene>
    <name evidence="2" type="ORF">ACFFJP_07780</name>
</gene>
<protein>
    <submittedName>
        <fullName evidence="2">Tetratricopeptide repeat protein</fullName>
    </submittedName>
</protein>
<sequence length="418" mass="46606">MKFNKLTSALMVFAAVGIAALPVSSALAAPDAAKIAERKARKSQAVGEKVGKAIGKAYELYGQNKVGEALALLEPIEASNTFDKAYLDKFIGQLYIEKDPAKSMSYMIKAVQPDVLGFSDQATLLRNIGDLSLMAKKYEQAITYYNKWADFTGEMDANVDLRIANAYYEMKQYAKVIAPADRAIEHSKTPKKEPYQMKFASYYELKQTKKAIEVLETMLPLFPNEKQSWVMLGQFYSVDEQYDKALAIIDMAYKQGLLKTENEIKLLANLYNNNNVPYKAAALLEKHLTAGLLKNDRAILMSIASSYSSAREFEKAAKFYGMLGAKENDGDAYRRQGDALAMANKNAEAATALQKALETGTKDKGKVHVSLIGAYFYQGKMREAYQQVLLARQHGQEKMANSWGPYVKERAEKKGIKL</sequence>
<organism evidence="2 3">
    <name type="scientific">Rheinheimera tilapiae</name>
    <dbReference type="NCBI Taxonomy" id="875043"/>
    <lineage>
        <taxon>Bacteria</taxon>
        <taxon>Pseudomonadati</taxon>
        <taxon>Pseudomonadota</taxon>
        <taxon>Gammaproteobacteria</taxon>
        <taxon>Chromatiales</taxon>
        <taxon>Chromatiaceae</taxon>
        <taxon>Rheinheimera</taxon>
    </lineage>
</organism>
<accession>A0ABV6BCP6</accession>
<keyword evidence="1" id="KW-0732">Signal</keyword>
<evidence type="ECO:0000313" key="2">
    <source>
        <dbReference type="EMBL" id="MFC0048189.1"/>
    </source>
</evidence>
<dbReference type="Gene3D" id="1.25.40.10">
    <property type="entry name" value="Tetratricopeptide repeat domain"/>
    <property type="match status" value="3"/>
</dbReference>
<dbReference type="SMART" id="SM00028">
    <property type="entry name" value="TPR"/>
    <property type="match status" value="3"/>
</dbReference>
<keyword evidence="3" id="KW-1185">Reference proteome</keyword>
<dbReference type="InterPro" id="IPR019734">
    <property type="entry name" value="TPR_rpt"/>
</dbReference>
<dbReference type="InterPro" id="IPR039340">
    <property type="entry name" value="Tfc4/TFIIIC-102/Sfc4"/>
</dbReference>
<proteinExistence type="predicted"/>
<dbReference type="Proteomes" id="UP001589813">
    <property type="component" value="Unassembled WGS sequence"/>
</dbReference>
<dbReference type="RefSeq" id="WP_377242134.1">
    <property type="nucleotide sequence ID" value="NZ_JBHLXP010000001.1"/>
</dbReference>
<feature type="signal peptide" evidence="1">
    <location>
        <begin position="1"/>
        <end position="28"/>
    </location>
</feature>
<evidence type="ECO:0000256" key="1">
    <source>
        <dbReference type="SAM" id="SignalP"/>
    </source>
</evidence>
<dbReference type="PANTHER" id="PTHR23082:SF0">
    <property type="entry name" value="GENERAL TRANSCRIPTION FACTOR 3C POLYPEPTIDE 3"/>
    <property type="match status" value="1"/>
</dbReference>
<feature type="chain" id="PRO_5045533601" evidence="1">
    <location>
        <begin position="29"/>
        <end position="418"/>
    </location>
</feature>
<name>A0ABV6BCP6_9GAMM</name>
<dbReference type="SUPFAM" id="SSF48452">
    <property type="entry name" value="TPR-like"/>
    <property type="match status" value="2"/>
</dbReference>